<evidence type="ECO:0000313" key="4">
    <source>
        <dbReference type="Proteomes" id="UP001054821"/>
    </source>
</evidence>
<keyword evidence="1" id="KW-1133">Transmembrane helix</keyword>
<dbReference type="AlphaFoldDB" id="A0AAD4ZG13"/>
<sequence length="192" mass="21459">METGARGASVIVRDSQGILVEALAMWASSKISVLATELYDLKIRISFALDASLVPLEIESDSLQVVSMVNSLEECLAAEGGLVEGVCRLLASSAFITVKYIPRQANKATIELLASVFMIKVCRAGWIWVLCGSWMLFLMIGLLLMSLFKYSSVNWDVWHSFSSPEVLSYWVFSREVLTKPLYPCRHTFVMFM</sequence>
<accession>A0AAD4ZG13</accession>
<dbReference type="CDD" id="cd06222">
    <property type="entry name" value="RNase_H_like"/>
    <property type="match status" value="1"/>
</dbReference>
<evidence type="ECO:0000259" key="2">
    <source>
        <dbReference type="Pfam" id="PF13456"/>
    </source>
</evidence>
<organism evidence="3 4">
    <name type="scientific">Prunus dulcis</name>
    <name type="common">Almond</name>
    <name type="synonym">Amygdalus dulcis</name>
    <dbReference type="NCBI Taxonomy" id="3755"/>
    <lineage>
        <taxon>Eukaryota</taxon>
        <taxon>Viridiplantae</taxon>
        <taxon>Streptophyta</taxon>
        <taxon>Embryophyta</taxon>
        <taxon>Tracheophyta</taxon>
        <taxon>Spermatophyta</taxon>
        <taxon>Magnoliopsida</taxon>
        <taxon>eudicotyledons</taxon>
        <taxon>Gunneridae</taxon>
        <taxon>Pentapetalae</taxon>
        <taxon>rosids</taxon>
        <taxon>fabids</taxon>
        <taxon>Rosales</taxon>
        <taxon>Rosaceae</taxon>
        <taxon>Amygdaloideae</taxon>
        <taxon>Amygdaleae</taxon>
        <taxon>Prunus</taxon>
    </lineage>
</organism>
<feature type="transmembrane region" description="Helical" evidence="1">
    <location>
        <begin position="126"/>
        <end position="148"/>
    </location>
</feature>
<dbReference type="Pfam" id="PF13456">
    <property type="entry name" value="RVT_3"/>
    <property type="match status" value="1"/>
</dbReference>
<protein>
    <recommendedName>
        <fullName evidence="2">RNase H type-1 domain-containing protein</fullName>
    </recommendedName>
</protein>
<evidence type="ECO:0000313" key="3">
    <source>
        <dbReference type="EMBL" id="KAI5343913.1"/>
    </source>
</evidence>
<feature type="domain" description="RNase H type-1" evidence="2">
    <location>
        <begin position="4"/>
        <end position="110"/>
    </location>
</feature>
<dbReference type="InterPro" id="IPR002156">
    <property type="entry name" value="RNaseH_domain"/>
</dbReference>
<dbReference type="EMBL" id="JAJFAZ020000002">
    <property type="protein sequence ID" value="KAI5343913.1"/>
    <property type="molecule type" value="Genomic_DNA"/>
</dbReference>
<keyword evidence="4" id="KW-1185">Reference proteome</keyword>
<dbReference type="GO" id="GO:0003676">
    <property type="term" value="F:nucleic acid binding"/>
    <property type="evidence" value="ECO:0007669"/>
    <property type="project" value="InterPro"/>
</dbReference>
<evidence type="ECO:0000256" key="1">
    <source>
        <dbReference type="SAM" id="Phobius"/>
    </source>
</evidence>
<keyword evidence="1" id="KW-0812">Transmembrane</keyword>
<dbReference type="GO" id="GO:0004523">
    <property type="term" value="F:RNA-DNA hybrid ribonuclease activity"/>
    <property type="evidence" value="ECO:0007669"/>
    <property type="project" value="InterPro"/>
</dbReference>
<dbReference type="InterPro" id="IPR044730">
    <property type="entry name" value="RNase_H-like_dom_plant"/>
</dbReference>
<comment type="caution">
    <text evidence="3">The sequence shown here is derived from an EMBL/GenBank/DDBJ whole genome shotgun (WGS) entry which is preliminary data.</text>
</comment>
<reference evidence="3 4" key="1">
    <citation type="journal article" date="2022" name="G3 (Bethesda)">
        <title>Whole-genome sequence and methylome profiling of the almond [Prunus dulcis (Mill.) D.A. Webb] cultivar 'Nonpareil'.</title>
        <authorList>
            <person name="D'Amico-Willman K.M."/>
            <person name="Ouma W.Z."/>
            <person name="Meulia T."/>
            <person name="Sideli G.M."/>
            <person name="Gradziel T.M."/>
            <person name="Fresnedo-Ramirez J."/>
        </authorList>
    </citation>
    <scope>NUCLEOTIDE SEQUENCE [LARGE SCALE GENOMIC DNA]</scope>
    <source>
        <strain evidence="3">Clone GOH B32 T37-40</strain>
    </source>
</reference>
<dbReference type="Proteomes" id="UP001054821">
    <property type="component" value="Chromosome 2"/>
</dbReference>
<proteinExistence type="predicted"/>
<name>A0AAD4ZG13_PRUDU</name>
<gene>
    <name evidence="3" type="ORF">L3X38_011789</name>
</gene>
<keyword evidence="1" id="KW-0472">Membrane</keyword>